<protein>
    <submittedName>
        <fullName evidence="2">Uncharacterized protein</fullName>
    </submittedName>
</protein>
<sequence length="130" mass="15001">MIRSLYSFWQKLKLQRNAAYDQEEQTAQDYFKYETPAGHKDHVLSNAQQPSGPPVLQSQTQNLNNNHSPYVQGNADVDYNSADEIRLRSATHENNDRQQTYDASGHTAANHYITENQNMYGQRRNDVVEL</sequence>
<comment type="caution">
    <text evidence="2">The sequence shown here is derived from an EMBL/GenBank/DDBJ whole genome shotgun (WGS) entry which is preliminary data.</text>
</comment>
<gene>
    <name evidence="2" type="ORF">DD237_002906</name>
</gene>
<feature type="compositionally biased region" description="Polar residues" evidence="1">
    <location>
        <begin position="45"/>
        <end position="67"/>
    </location>
</feature>
<name>A0A3R7WUM5_9STRA</name>
<reference evidence="2 3" key="1">
    <citation type="submission" date="2018-06" db="EMBL/GenBank/DDBJ databases">
        <title>Comparative genomics of downy mildews reveals potential adaptations to biotrophy.</title>
        <authorList>
            <person name="Fletcher K."/>
            <person name="Klosterman S.J."/>
            <person name="Derevnina L."/>
            <person name="Martin F."/>
            <person name="Koike S."/>
            <person name="Reyes Chin-Wo S."/>
            <person name="Mou B."/>
            <person name="Michelmore R."/>
        </authorList>
    </citation>
    <scope>NUCLEOTIDE SEQUENCE [LARGE SCALE GENOMIC DNA]</scope>
    <source>
        <strain evidence="2 3">R13</strain>
    </source>
</reference>
<feature type="region of interest" description="Disordered" evidence="1">
    <location>
        <begin position="36"/>
        <end position="67"/>
    </location>
</feature>
<evidence type="ECO:0000256" key="1">
    <source>
        <dbReference type="SAM" id="MobiDB-lite"/>
    </source>
</evidence>
<dbReference type="AlphaFoldDB" id="A0A3R7WUM5"/>
<accession>A0A3R7WUM5</accession>
<dbReference type="EMBL" id="QKXF01000076">
    <property type="protein sequence ID" value="RQM18370.1"/>
    <property type="molecule type" value="Genomic_DNA"/>
</dbReference>
<dbReference type="Proteomes" id="UP000286097">
    <property type="component" value="Unassembled WGS sequence"/>
</dbReference>
<evidence type="ECO:0000313" key="3">
    <source>
        <dbReference type="Proteomes" id="UP000286097"/>
    </source>
</evidence>
<dbReference type="OrthoDB" id="165358at2759"/>
<proteinExistence type="predicted"/>
<dbReference type="VEuPathDB" id="FungiDB:DD237_002906"/>
<organism evidence="2 3">
    <name type="scientific">Peronospora effusa</name>
    <dbReference type="NCBI Taxonomy" id="542832"/>
    <lineage>
        <taxon>Eukaryota</taxon>
        <taxon>Sar</taxon>
        <taxon>Stramenopiles</taxon>
        <taxon>Oomycota</taxon>
        <taxon>Peronosporomycetes</taxon>
        <taxon>Peronosporales</taxon>
        <taxon>Peronosporaceae</taxon>
        <taxon>Peronospora</taxon>
    </lineage>
</organism>
<evidence type="ECO:0000313" key="2">
    <source>
        <dbReference type="EMBL" id="RQM18370.1"/>
    </source>
</evidence>